<gene>
    <name evidence="2" type="ORF">B0A49_06045</name>
</gene>
<feature type="compositionally biased region" description="Basic and acidic residues" evidence="1">
    <location>
        <begin position="25"/>
        <end position="35"/>
    </location>
</feature>
<dbReference type="OrthoDB" id="3759480at2759"/>
<dbReference type="EMBL" id="NAJN01001003">
    <property type="protein sequence ID" value="TKA66578.1"/>
    <property type="molecule type" value="Genomic_DNA"/>
</dbReference>
<keyword evidence="3" id="KW-1185">Reference proteome</keyword>
<accession>A0A4U0WUX5</accession>
<feature type="compositionally biased region" description="Low complexity" evidence="1">
    <location>
        <begin position="608"/>
        <end position="622"/>
    </location>
</feature>
<evidence type="ECO:0000313" key="3">
    <source>
        <dbReference type="Proteomes" id="UP000308768"/>
    </source>
</evidence>
<dbReference type="AlphaFoldDB" id="A0A4U0WUX5"/>
<comment type="caution">
    <text evidence="2">The sequence shown here is derived from an EMBL/GenBank/DDBJ whole genome shotgun (WGS) entry which is preliminary data.</text>
</comment>
<proteinExistence type="predicted"/>
<feature type="compositionally biased region" description="Acidic residues" evidence="1">
    <location>
        <begin position="9"/>
        <end position="24"/>
    </location>
</feature>
<feature type="region of interest" description="Disordered" evidence="1">
    <location>
        <begin position="608"/>
        <end position="630"/>
    </location>
</feature>
<protein>
    <submittedName>
        <fullName evidence="2">Uncharacterized protein</fullName>
    </submittedName>
</protein>
<dbReference type="Proteomes" id="UP000308768">
    <property type="component" value="Unassembled WGS sequence"/>
</dbReference>
<feature type="region of interest" description="Disordered" evidence="1">
    <location>
        <begin position="738"/>
        <end position="776"/>
    </location>
</feature>
<evidence type="ECO:0000256" key="1">
    <source>
        <dbReference type="SAM" id="MobiDB-lite"/>
    </source>
</evidence>
<evidence type="ECO:0000313" key="2">
    <source>
        <dbReference type="EMBL" id="TKA66578.1"/>
    </source>
</evidence>
<organism evidence="2 3">
    <name type="scientific">Cryomyces minteri</name>
    <dbReference type="NCBI Taxonomy" id="331657"/>
    <lineage>
        <taxon>Eukaryota</taxon>
        <taxon>Fungi</taxon>
        <taxon>Dikarya</taxon>
        <taxon>Ascomycota</taxon>
        <taxon>Pezizomycotina</taxon>
        <taxon>Dothideomycetes</taxon>
        <taxon>Dothideomycetes incertae sedis</taxon>
        <taxon>Cryomyces</taxon>
    </lineage>
</organism>
<sequence>MASHRSEDDMSDGGDDYGSDVSDGDDFKEHAGQRTEHLSLTPKYVQDWEFADAIRELQQNHRDECIKSMGCDLSDFKLECIDYSILHGKDRRNEIVWKVLPAPGVAKSPGFIRIVGDKNGLGWIQFVNRNARLQLRHLRMGCSTKTRGGTQAGHHGEGFKLAAVVLRRHDHRHSFQIFSSGRVWKMQWNKGNGTMDCVISAPETLSDATRLKKITPEPDIFKDVCMEIGKLGGQNYKKISVQRMKQTLIYKSMDFSLSKEVIHTSLGDLVCDDVPTGHVYIKGLRLRDSPDDLHFIYNLTKANTDRDRRMLSDSDGGARYFMNLWNEVFERGDEELLEKNGIVPRFAKLLMNHPESMDVKLAEKLLCRSAATKVWKYLVSHREEGQSFFYYRAEDPASLPLIHRYFERVPRELPKGLWNILIRNGLCRTFMDHCRYKFRQSSHAELPDACFAQHMAKALDACFASNTITEGRDKFRIVKTPSVGLDLIYEATDETFMVDVRWFDFVTAHKDHQCERFLRQTEDQLADGENKNGNDTLKDDCDYQMERRDLRSGDVVFRGLESEKRYFPTVVSSGEGSFYAVCPPAIAPYGSDAPSSKDVEVEVLVRTAASPPVSSSSEAYSSEADDDAEPVPVATDAAEWFREALGTPRPLLANRGKRVGIAHPDASYAPSESALADLNPEPAFPIVRTDPALTWEQGEQIARERDMPHGFPKDYDIFRAHNLHMEDGFVATLKAGAALKRSRAQSTTDKSRGPTPSKRRRYAMGPPARSGARGLK</sequence>
<name>A0A4U0WUX5_9PEZI</name>
<feature type="region of interest" description="Disordered" evidence="1">
    <location>
        <begin position="1"/>
        <end position="35"/>
    </location>
</feature>
<reference evidence="2 3" key="1">
    <citation type="submission" date="2017-03" db="EMBL/GenBank/DDBJ databases">
        <title>Genomes of endolithic fungi from Antarctica.</title>
        <authorList>
            <person name="Coleine C."/>
            <person name="Masonjones S."/>
            <person name="Stajich J.E."/>
        </authorList>
    </citation>
    <scope>NUCLEOTIDE SEQUENCE [LARGE SCALE GENOMIC DNA]</scope>
    <source>
        <strain evidence="2 3">CCFEE 5187</strain>
    </source>
</reference>